<evidence type="ECO:0000256" key="2">
    <source>
        <dbReference type="ARBA" id="ARBA00023043"/>
    </source>
</evidence>
<dbReference type="PROSITE" id="PS50088">
    <property type="entry name" value="ANK_REPEAT"/>
    <property type="match status" value="2"/>
</dbReference>
<dbReference type="InterPro" id="IPR036770">
    <property type="entry name" value="Ankyrin_rpt-contain_sf"/>
</dbReference>
<evidence type="ECO:0000256" key="1">
    <source>
        <dbReference type="ARBA" id="ARBA00022737"/>
    </source>
</evidence>
<dbReference type="Gene3D" id="1.25.40.20">
    <property type="entry name" value="Ankyrin repeat-containing domain"/>
    <property type="match status" value="1"/>
</dbReference>
<dbReference type="PROSITE" id="PS50297">
    <property type="entry name" value="ANK_REP_REGION"/>
    <property type="match status" value="2"/>
</dbReference>
<accession>A0A7S1KN63</accession>
<dbReference type="SMART" id="SM00248">
    <property type="entry name" value="ANK"/>
    <property type="match status" value="3"/>
</dbReference>
<evidence type="ECO:0000313" key="5">
    <source>
        <dbReference type="EMBL" id="CAD9077340.1"/>
    </source>
</evidence>
<feature type="repeat" description="ANK" evidence="3">
    <location>
        <begin position="558"/>
        <end position="591"/>
    </location>
</feature>
<sequence length="720" mass="83840">MLSTSPPNNSQTPCFLESIYTSYFQLFSHLPTLLHQQIAIIALNYERVTGQLYEYNEKCLKLTTGQEVAFDDIRYVLCRSLRLRFILDNFPQICKSELGDHATTLQSTASLGVQSFGLYQQEKAYVKNPLVTTSRHWRRLPRELTFECMKFSRDFPDVLVWRLVSSSFNAHLKKSFKTIDCFNMKSVGGKSWRLEKKREGCGMDRLISYFEPNQIQSIVFPRENYISQQELELISKQCKSLKKITFQFASRSMEHIFGDERDTTIAPWSESVQEIEFVALYLNKKNLHVSILNTMQDRFPNLKQLTLDFCKYESRHLRALQTRLRKDVRVVCKPHSKALSRLTGVEMVKYALKTLCLDPNMPFEEIYSSGLSRATSLLDIAVTRAPHTKRLAILEYLIQNGASIRESISRIGWWHTFTYPLERRQEELGFILHLCEKYQDSRLFQPCMFRSLTKLEGIDVMTEETVASVFKDIPSRFFHEQEFLFEAVTFTSPHYRDLFVRILRENMHDKTNSFFSNETTHRFDSLISLSICNTSFVTEEDIFYMISFPFDAHLVLEDGNTYLHLAASHRRLNLAVKLIEQFGANVNEDNLYGETPLHMACQLEDLDFAGRLVRQYGADVTRKNNRGQTPHEIALCTRSHYQSDVSKCIPQELIEPEGRGEQQASFLERQFPQSTSTEWQQGPSQRDTTSHLPRAYTSSIKEPALKRTRFEKDNDERESK</sequence>
<name>A0A7S1KN63_9EUKA</name>
<dbReference type="Pfam" id="PF12796">
    <property type="entry name" value="Ank_2"/>
    <property type="match status" value="1"/>
</dbReference>
<reference evidence="5" key="1">
    <citation type="submission" date="2021-01" db="EMBL/GenBank/DDBJ databases">
        <authorList>
            <person name="Corre E."/>
            <person name="Pelletier E."/>
            <person name="Niang G."/>
            <person name="Scheremetjew M."/>
            <person name="Finn R."/>
            <person name="Kale V."/>
            <person name="Holt S."/>
            <person name="Cochrane G."/>
            <person name="Meng A."/>
            <person name="Brown T."/>
            <person name="Cohen L."/>
        </authorList>
    </citation>
    <scope>NUCLEOTIDE SEQUENCE</scope>
    <source>
        <strain evidence="5">WS</strain>
    </source>
</reference>
<feature type="compositionally biased region" description="Polar residues" evidence="4">
    <location>
        <begin position="671"/>
        <end position="700"/>
    </location>
</feature>
<organism evidence="5">
    <name type="scientific">Percolomonas cosmopolitus</name>
    <dbReference type="NCBI Taxonomy" id="63605"/>
    <lineage>
        <taxon>Eukaryota</taxon>
        <taxon>Discoba</taxon>
        <taxon>Heterolobosea</taxon>
        <taxon>Tetramitia</taxon>
        <taxon>Eutetramitia</taxon>
        <taxon>Percolomonadidae</taxon>
        <taxon>Percolomonas</taxon>
    </lineage>
</organism>
<dbReference type="PANTHER" id="PTHR24171">
    <property type="entry name" value="ANKYRIN REPEAT DOMAIN-CONTAINING PROTEIN 39-RELATED"/>
    <property type="match status" value="1"/>
</dbReference>
<keyword evidence="1" id="KW-0677">Repeat</keyword>
<feature type="region of interest" description="Disordered" evidence="4">
    <location>
        <begin position="671"/>
        <end position="720"/>
    </location>
</feature>
<dbReference type="EMBL" id="HBGD01000713">
    <property type="protein sequence ID" value="CAD9077340.1"/>
    <property type="molecule type" value="Transcribed_RNA"/>
</dbReference>
<keyword evidence="2 3" id="KW-0040">ANK repeat</keyword>
<feature type="compositionally biased region" description="Basic and acidic residues" evidence="4">
    <location>
        <begin position="703"/>
        <end position="720"/>
    </location>
</feature>
<gene>
    <name evidence="5" type="ORF">PCOS0759_LOCUS571</name>
</gene>
<evidence type="ECO:0000256" key="4">
    <source>
        <dbReference type="SAM" id="MobiDB-lite"/>
    </source>
</evidence>
<evidence type="ECO:0000256" key="3">
    <source>
        <dbReference type="PROSITE-ProRule" id="PRU00023"/>
    </source>
</evidence>
<protein>
    <submittedName>
        <fullName evidence="5">Uncharacterized protein</fullName>
    </submittedName>
</protein>
<dbReference type="PANTHER" id="PTHR24171:SF9">
    <property type="entry name" value="ANKYRIN REPEAT DOMAIN-CONTAINING PROTEIN 39"/>
    <property type="match status" value="1"/>
</dbReference>
<dbReference type="SUPFAM" id="SSF48403">
    <property type="entry name" value="Ankyrin repeat"/>
    <property type="match status" value="1"/>
</dbReference>
<dbReference type="InterPro" id="IPR002110">
    <property type="entry name" value="Ankyrin_rpt"/>
</dbReference>
<dbReference type="AlphaFoldDB" id="A0A7S1KN63"/>
<proteinExistence type="predicted"/>
<feature type="repeat" description="ANK" evidence="3">
    <location>
        <begin position="592"/>
        <end position="625"/>
    </location>
</feature>